<dbReference type="PANTHER" id="PTHR33398:SF1">
    <property type="entry name" value="SMALL RIBOSOMAL SUBUNIT PROTEIN BS20C"/>
    <property type="match status" value="1"/>
</dbReference>
<evidence type="ECO:0000256" key="4">
    <source>
        <dbReference type="ARBA" id="ARBA00022884"/>
    </source>
</evidence>
<protein>
    <recommendedName>
        <fullName evidence="7 8">Small ribosomal subunit protein bS20</fullName>
    </recommendedName>
</protein>
<evidence type="ECO:0000256" key="7">
    <source>
        <dbReference type="ARBA" id="ARBA00035136"/>
    </source>
</evidence>
<accession>A0ABS5F5B2</accession>
<sequence>MANNASARKRIRQTEKRTIRNKARRSRVRGFIRKVELAIASGDQAQATEALKVAQPEMQRAVTKGVLHLNTVARKLSRLSARVKAIAAQA</sequence>
<dbReference type="InterPro" id="IPR036510">
    <property type="entry name" value="Ribosomal_bS20_sf"/>
</dbReference>
<keyword evidence="5 8" id="KW-0689">Ribosomal protein</keyword>
<comment type="similarity">
    <text evidence="2 8">Belongs to the bacterial ribosomal protein bS20 family.</text>
</comment>
<dbReference type="GO" id="GO:0005840">
    <property type="term" value="C:ribosome"/>
    <property type="evidence" value="ECO:0007669"/>
    <property type="project" value="UniProtKB-KW"/>
</dbReference>
<dbReference type="InterPro" id="IPR002583">
    <property type="entry name" value="Ribosomal_bS20"/>
</dbReference>
<dbReference type="HAMAP" id="MF_00500">
    <property type="entry name" value="Ribosomal_bS20"/>
    <property type="match status" value="1"/>
</dbReference>
<evidence type="ECO:0000256" key="1">
    <source>
        <dbReference type="ARBA" id="ARBA00003134"/>
    </source>
</evidence>
<organism evidence="10 11">
    <name type="scientific">Plastoroseomonas hellenica</name>
    <dbReference type="NCBI Taxonomy" id="2687306"/>
    <lineage>
        <taxon>Bacteria</taxon>
        <taxon>Pseudomonadati</taxon>
        <taxon>Pseudomonadota</taxon>
        <taxon>Alphaproteobacteria</taxon>
        <taxon>Acetobacterales</taxon>
        <taxon>Acetobacteraceae</taxon>
        <taxon>Plastoroseomonas</taxon>
    </lineage>
</organism>
<evidence type="ECO:0000313" key="10">
    <source>
        <dbReference type="EMBL" id="MBR0667712.1"/>
    </source>
</evidence>
<keyword evidence="3 8" id="KW-0699">rRNA-binding</keyword>
<dbReference type="Gene3D" id="1.20.58.110">
    <property type="entry name" value="Ribosomal protein S20"/>
    <property type="match status" value="1"/>
</dbReference>
<dbReference type="NCBIfam" id="TIGR00029">
    <property type="entry name" value="S20"/>
    <property type="match status" value="1"/>
</dbReference>
<keyword evidence="11" id="KW-1185">Reference proteome</keyword>
<evidence type="ECO:0000256" key="3">
    <source>
        <dbReference type="ARBA" id="ARBA00022730"/>
    </source>
</evidence>
<name>A0ABS5F5B2_9PROT</name>
<reference evidence="11" key="1">
    <citation type="journal article" date="2021" name="Syst. Appl. Microbiol.">
        <title>Roseomonas hellenica sp. nov., isolated from roots of wild-growing Alkanna tinctoria.</title>
        <authorList>
            <person name="Rat A."/>
            <person name="Naranjo H.D."/>
            <person name="Lebbe L."/>
            <person name="Cnockaert M."/>
            <person name="Krigas N."/>
            <person name="Grigoriadou K."/>
            <person name="Maloupa E."/>
            <person name="Willems A."/>
        </authorList>
    </citation>
    <scope>NUCLEOTIDE SEQUENCE [LARGE SCALE GENOMIC DNA]</scope>
    <source>
        <strain evidence="11">LMG 31523</strain>
    </source>
</reference>
<dbReference type="Pfam" id="PF01649">
    <property type="entry name" value="Ribosomal_S20p"/>
    <property type="match status" value="1"/>
</dbReference>
<gene>
    <name evidence="8 10" type="primary">rpsT</name>
    <name evidence="10" type="ORF">GXW71_25375</name>
</gene>
<evidence type="ECO:0000256" key="6">
    <source>
        <dbReference type="ARBA" id="ARBA00023274"/>
    </source>
</evidence>
<proteinExistence type="inferred from homology"/>
<dbReference type="EMBL" id="JAAGBB010000039">
    <property type="protein sequence ID" value="MBR0667712.1"/>
    <property type="molecule type" value="Genomic_DNA"/>
</dbReference>
<keyword evidence="6 8" id="KW-0687">Ribonucleoprotein</keyword>
<dbReference type="Proteomes" id="UP001196870">
    <property type="component" value="Unassembled WGS sequence"/>
</dbReference>
<feature type="region of interest" description="Disordered" evidence="9">
    <location>
        <begin position="1"/>
        <end position="24"/>
    </location>
</feature>
<evidence type="ECO:0000256" key="2">
    <source>
        <dbReference type="ARBA" id="ARBA00007634"/>
    </source>
</evidence>
<dbReference type="PANTHER" id="PTHR33398">
    <property type="entry name" value="30S RIBOSOMAL PROTEIN S20"/>
    <property type="match status" value="1"/>
</dbReference>
<keyword evidence="4 8" id="KW-0694">RNA-binding</keyword>
<dbReference type="RefSeq" id="WP_211855490.1">
    <property type="nucleotide sequence ID" value="NZ_JAAGBB010000039.1"/>
</dbReference>
<evidence type="ECO:0000256" key="9">
    <source>
        <dbReference type="SAM" id="MobiDB-lite"/>
    </source>
</evidence>
<dbReference type="SUPFAM" id="SSF46992">
    <property type="entry name" value="Ribosomal protein S20"/>
    <property type="match status" value="1"/>
</dbReference>
<evidence type="ECO:0000256" key="8">
    <source>
        <dbReference type="HAMAP-Rule" id="MF_00500"/>
    </source>
</evidence>
<comment type="function">
    <text evidence="1 8">Binds directly to 16S ribosomal RNA.</text>
</comment>
<evidence type="ECO:0000313" key="11">
    <source>
        <dbReference type="Proteomes" id="UP001196870"/>
    </source>
</evidence>
<evidence type="ECO:0000256" key="5">
    <source>
        <dbReference type="ARBA" id="ARBA00022980"/>
    </source>
</evidence>
<comment type="caution">
    <text evidence="10">The sequence shown here is derived from an EMBL/GenBank/DDBJ whole genome shotgun (WGS) entry which is preliminary data.</text>
</comment>